<evidence type="ECO:0000313" key="15">
    <source>
        <dbReference type="Proteomes" id="UP001524435"/>
    </source>
</evidence>
<dbReference type="InterPro" id="IPR050351">
    <property type="entry name" value="BphY/WalK/GraS-like"/>
</dbReference>
<keyword evidence="5" id="KW-0597">Phosphoprotein</keyword>
<sequence>MKKRIFRNFTIIICFALTIGSVMLYLVMSSILLEKEKENLMTTLKTLDYAQGDLLENDAIFKNFLDDEDERLTIIDEQGKVLLDSGVEDAEMMENHLQRDEVKEALRDGFGYDIRFSDTLKENMLYAAYYNESVHQIYRISTPYHGLAAYGYMLVPLLLMTLGVSLLISLWMAKRFSDNSVKPLEEIAAEIAKISKRGAALHFKNYDFEELRAITSALTQMKQELETTISRLEQEKLIRTEFFSNASHELKTPLTSIRGYAELLNSGMVKEEQYAQCIARIMIESDHMIELINDILMISRLEGKHMDAQATTFDLGALIQDIVDAQMPLALKDQIQVHTDLAHVEVVAAKRYMQELANNLITNALKYNRANGQVEIELTKEETGIKLIVEDSGIGISEENQARVFERFYRVDEGRDKKVGGSGLGLAIVKHIVHYYEGTLHMHSKLGIGTRITVHLPILAKQIDH</sequence>
<dbReference type="InterPro" id="IPR004358">
    <property type="entry name" value="Sig_transdc_His_kin-like_C"/>
</dbReference>
<dbReference type="InterPro" id="IPR003594">
    <property type="entry name" value="HATPase_dom"/>
</dbReference>
<keyword evidence="8" id="KW-0418">Kinase</keyword>
<evidence type="ECO:0000256" key="1">
    <source>
        <dbReference type="ARBA" id="ARBA00000085"/>
    </source>
</evidence>
<evidence type="ECO:0000256" key="9">
    <source>
        <dbReference type="ARBA" id="ARBA00022989"/>
    </source>
</evidence>
<accession>A0ABT1SI19</accession>
<organism evidence="14 15">
    <name type="scientific">Massilicoli timonensis</name>
    <dbReference type="NCBI Taxonomy" id="2015901"/>
    <lineage>
        <taxon>Bacteria</taxon>
        <taxon>Bacillati</taxon>
        <taxon>Bacillota</taxon>
        <taxon>Erysipelotrichia</taxon>
        <taxon>Erysipelotrichales</taxon>
        <taxon>Erysipelotrichaceae</taxon>
        <taxon>Massilicoli</taxon>
    </lineage>
</organism>
<dbReference type="PROSITE" id="PS50109">
    <property type="entry name" value="HIS_KIN"/>
    <property type="match status" value="1"/>
</dbReference>
<evidence type="ECO:0000256" key="3">
    <source>
        <dbReference type="ARBA" id="ARBA00012438"/>
    </source>
</evidence>
<evidence type="ECO:0000256" key="7">
    <source>
        <dbReference type="ARBA" id="ARBA00022692"/>
    </source>
</evidence>
<dbReference type="SMART" id="SM00388">
    <property type="entry name" value="HisKA"/>
    <property type="match status" value="1"/>
</dbReference>
<keyword evidence="10" id="KW-0902">Two-component regulatory system</keyword>
<evidence type="ECO:0000256" key="8">
    <source>
        <dbReference type="ARBA" id="ARBA00022777"/>
    </source>
</evidence>
<dbReference type="RefSeq" id="WP_102267294.1">
    <property type="nucleotide sequence ID" value="NZ_CALVCM010000020.1"/>
</dbReference>
<dbReference type="EC" id="2.7.13.3" evidence="3"/>
<dbReference type="GO" id="GO:0005524">
    <property type="term" value="F:ATP binding"/>
    <property type="evidence" value="ECO:0007669"/>
    <property type="project" value="UniProtKB-KW"/>
</dbReference>
<keyword evidence="6" id="KW-0808">Transferase</keyword>
<keyword evidence="11 12" id="KW-0472">Membrane</keyword>
<dbReference type="InterPro" id="IPR003661">
    <property type="entry name" value="HisK_dim/P_dom"/>
</dbReference>
<evidence type="ECO:0000259" key="13">
    <source>
        <dbReference type="PROSITE" id="PS50109"/>
    </source>
</evidence>
<keyword evidence="7 12" id="KW-0812">Transmembrane</keyword>
<keyword evidence="9 12" id="KW-1133">Transmembrane helix</keyword>
<dbReference type="Pfam" id="PF02518">
    <property type="entry name" value="HATPase_c"/>
    <property type="match status" value="1"/>
</dbReference>
<comment type="caution">
    <text evidence="14">The sequence shown here is derived from an EMBL/GenBank/DDBJ whole genome shotgun (WGS) entry which is preliminary data.</text>
</comment>
<keyword evidence="14" id="KW-0547">Nucleotide-binding</keyword>
<dbReference type="InterPro" id="IPR036890">
    <property type="entry name" value="HATPase_C_sf"/>
</dbReference>
<evidence type="ECO:0000256" key="10">
    <source>
        <dbReference type="ARBA" id="ARBA00023012"/>
    </source>
</evidence>
<comment type="subcellular location">
    <subcellularLocation>
        <location evidence="2">Cell membrane</location>
        <topology evidence="2">Multi-pass membrane protein</topology>
    </subcellularLocation>
</comment>
<gene>
    <name evidence="14" type="ORF">NE663_01170</name>
</gene>
<dbReference type="CDD" id="cd00075">
    <property type="entry name" value="HATPase"/>
    <property type="match status" value="1"/>
</dbReference>
<dbReference type="InterPro" id="IPR036097">
    <property type="entry name" value="HisK_dim/P_sf"/>
</dbReference>
<dbReference type="SUPFAM" id="SSF47384">
    <property type="entry name" value="Homodimeric domain of signal transducing histidine kinase"/>
    <property type="match status" value="1"/>
</dbReference>
<keyword evidence="14" id="KW-0067">ATP-binding</keyword>
<reference evidence="14 15" key="1">
    <citation type="submission" date="2022-06" db="EMBL/GenBank/DDBJ databases">
        <title>Isolation of gut microbiota from human fecal samples.</title>
        <authorList>
            <person name="Pamer E.G."/>
            <person name="Barat B."/>
            <person name="Waligurski E."/>
            <person name="Medina S."/>
            <person name="Paddock L."/>
            <person name="Mostad J."/>
        </authorList>
    </citation>
    <scope>NUCLEOTIDE SEQUENCE [LARGE SCALE GENOMIC DNA]</scope>
    <source>
        <strain evidence="14 15">DFI.6.1</strain>
    </source>
</reference>
<dbReference type="PANTHER" id="PTHR45453">
    <property type="entry name" value="PHOSPHATE REGULON SENSOR PROTEIN PHOR"/>
    <property type="match status" value="1"/>
</dbReference>
<dbReference type="InterPro" id="IPR005467">
    <property type="entry name" value="His_kinase_dom"/>
</dbReference>
<evidence type="ECO:0000256" key="2">
    <source>
        <dbReference type="ARBA" id="ARBA00004651"/>
    </source>
</evidence>
<protein>
    <recommendedName>
        <fullName evidence="3">histidine kinase</fullName>
        <ecNumber evidence="3">2.7.13.3</ecNumber>
    </recommendedName>
</protein>
<dbReference type="EMBL" id="JANGCH010000001">
    <property type="protein sequence ID" value="MCQ5120867.1"/>
    <property type="molecule type" value="Genomic_DNA"/>
</dbReference>
<evidence type="ECO:0000256" key="12">
    <source>
        <dbReference type="SAM" id="Phobius"/>
    </source>
</evidence>
<dbReference type="SUPFAM" id="SSF55874">
    <property type="entry name" value="ATPase domain of HSP90 chaperone/DNA topoisomerase II/histidine kinase"/>
    <property type="match status" value="1"/>
</dbReference>
<dbReference type="PANTHER" id="PTHR45453:SF2">
    <property type="entry name" value="HISTIDINE KINASE"/>
    <property type="match status" value="1"/>
</dbReference>
<dbReference type="PRINTS" id="PR00344">
    <property type="entry name" value="BCTRLSENSOR"/>
</dbReference>
<feature type="transmembrane region" description="Helical" evidence="12">
    <location>
        <begin position="12"/>
        <end position="33"/>
    </location>
</feature>
<dbReference type="Proteomes" id="UP001524435">
    <property type="component" value="Unassembled WGS sequence"/>
</dbReference>
<evidence type="ECO:0000256" key="11">
    <source>
        <dbReference type="ARBA" id="ARBA00023136"/>
    </source>
</evidence>
<dbReference type="Gene3D" id="1.10.287.130">
    <property type="match status" value="1"/>
</dbReference>
<dbReference type="Gene3D" id="3.30.565.10">
    <property type="entry name" value="Histidine kinase-like ATPase, C-terminal domain"/>
    <property type="match status" value="1"/>
</dbReference>
<feature type="transmembrane region" description="Helical" evidence="12">
    <location>
        <begin position="149"/>
        <end position="173"/>
    </location>
</feature>
<evidence type="ECO:0000256" key="4">
    <source>
        <dbReference type="ARBA" id="ARBA00022475"/>
    </source>
</evidence>
<evidence type="ECO:0000313" key="14">
    <source>
        <dbReference type="EMBL" id="MCQ5120867.1"/>
    </source>
</evidence>
<dbReference type="Pfam" id="PF00512">
    <property type="entry name" value="HisKA"/>
    <property type="match status" value="1"/>
</dbReference>
<comment type="catalytic activity">
    <reaction evidence="1">
        <text>ATP + protein L-histidine = ADP + protein N-phospho-L-histidine.</text>
        <dbReference type="EC" id="2.7.13.3"/>
    </reaction>
</comment>
<feature type="domain" description="Histidine kinase" evidence="13">
    <location>
        <begin position="245"/>
        <end position="460"/>
    </location>
</feature>
<evidence type="ECO:0000256" key="6">
    <source>
        <dbReference type="ARBA" id="ARBA00022679"/>
    </source>
</evidence>
<proteinExistence type="predicted"/>
<keyword evidence="4" id="KW-1003">Cell membrane</keyword>
<name>A0ABT1SI19_9FIRM</name>
<dbReference type="CDD" id="cd00082">
    <property type="entry name" value="HisKA"/>
    <property type="match status" value="1"/>
</dbReference>
<evidence type="ECO:0000256" key="5">
    <source>
        <dbReference type="ARBA" id="ARBA00022553"/>
    </source>
</evidence>
<dbReference type="SMART" id="SM00387">
    <property type="entry name" value="HATPase_c"/>
    <property type="match status" value="1"/>
</dbReference>
<keyword evidence="15" id="KW-1185">Reference proteome</keyword>